<reference evidence="1 2" key="1">
    <citation type="submission" date="2023-01" db="EMBL/GenBank/DDBJ databases">
        <authorList>
            <person name="Kreplak J."/>
        </authorList>
    </citation>
    <scope>NUCLEOTIDE SEQUENCE [LARGE SCALE GENOMIC DNA]</scope>
</reference>
<dbReference type="AlphaFoldDB" id="A0AAV0YVB3"/>
<accession>A0AAV0YVB3</accession>
<keyword evidence="2" id="KW-1185">Reference proteome</keyword>
<evidence type="ECO:0000313" key="2">
    <source>
        <dbReference type="Proteomes" id="UP001157006"/>
    </source>
</evidence>
<dbReference type="EMBL" id="OX451736">
    <property type="protein sequence ID" value="CAI8588447.1"/>
    <property type="molecule type" value="Genomic_DNA"/>
</dbReference>
<name>A0AAV0YVB3_VICFA</name>
<evidence type="ECO:0000313" key="1">
    <source>
        <dbReference type="EMBL" id="CAI8588447.1"/>
    </source>
</evidence>
<dbReference type="Proteomes" id="UP001157006">
    <property type="component" value="Chromosome 1L"/>
</dbReference>
<organism evidence="1 2">
    <name type="scientific">Vicia faba</name>
    <name type="common">Broad bean</name>
    <name type="synonym">Faba vulgaris</name>
    <dbReference type="NCBI Taxonomy" id="3906"/>
    <lineage>
        <taxon>Eukaryota</taxon>
        <taxon>Viridiplantae</taxon>
        <taxon>Streptophyta</taxon>
        <taxon>Embryophyta</taxon>
        <taxon>Tracheophyta</taxon>
        <taxon>Spermatophyta</taxon>
        <taxon>Magnoliopsida</taxon>
        <taxon>eudicotyledons</taxon>
        <taxon>Gunneridae</taxon>
        <taxon>Pentapetalae</taxon>
        <taxon>rosids</taxon>
        <taxon>fabids</taxon>
        <taxon>Fabales</taxon>
        <taxon>Fabaceae</taxon>
        <taxon>Papilionoideae</taxon>
        <taxon>50 kb inversion clade</taxon>
        <taxon>NPAAA clade</taxon>
        <taxon>Hologalegina</taxon>
        <taxon>IRL clade</taxon>
        <taxon>Fabeae</taxon>
        <taxon>Vicia</taxon>
    </lineage>
</organism>
<protein>
    <submittedName>
        <fullName evidence="1">Uncharacterized protein</fullName>
    </submittedName>
</protein>
<sequence length="137" mass="15535">MILPSFSLLLVTRSSLTGNRVVGLELKQPIYRGLDKWFPVELTVPGICPKDDGDLGFEQEFMNPSYKPVVVTLERNFWLDMVQVWTGLRAAYRLFLDWCIVNSDLSFTGMICRVDNILDKFVCCSMAGNWAYGADLA</sequence>
<gene>
    <name evidence="1" type="ORF">VFH_I347960</name>
</gene>
<proteinExistence type="predicted"/>